<evidence type="ECO:0000313" key="1">
    <source>
        <dbReference type="EMBL" id="TWW55395.1"/>
    </source>
</evidence>
<dbReference type="Gene3D" id="1.10.8.60">
    <property type="match status" value="1"/>
</dbReference>
<dbReference type="AlphaFoldDB" id="A0A5C6ML75"/>
<sequence length="105" mass="11589">MCGVSPQRSTVPPRRSGWLRNFFRTARNHHNMAAKASVSALPPHQITAVCREAALLALQDDIKAQRVLAGHFEGALSTVKPRIPDSLVQSYVSYQQQRSGGLSFF</sequence>
<dbReference type="EMBL" id="RHFK02000022">
    <property type="protein sequence ID" value="TWW55395.1"/>
    <property type="molecule type" value="Genomic_DNA"/>
</dbReference>
<protein>
    <submittedName>
        <fullName evidence="1">Spermatogenesis-associated protein 5 ATPase family protein 2-like protein</fullName>
    </submittedName>
</protein>
<keyword evidence="2" id="KW-1185">Reference proteome</keyword>
<comment type="caution">
    <text evidence="1">The sequence shown here is derived from an EMBL/GenBank/DDBJ whole genome shotgun (WGS) entry which is preliminary data.</text>
</comment>
<name>A0A5C6ML75_9TELE</name>
<accession>A0A5C6ML75</accession>
<gene>
    <name evidence="1" type="ORF">D4764_09G0004440</name>
</gene>
<organism evidence="1 2">
    <name type="scientific">Takifugu flavidus</name>
    <name type="common">sansaifugu</name>
    <dbReference type="NCBI Taxonomy" id="433684"/>
    <lineage>
        <taxon>Eukaryota</taxon>
        <taxon>Metazoa</taxon>
        <taxon>Chordata</taxon>
        <taxon>Craniata</taxon>
        <taxon>Vertebrata</taxon>
        <taxon>Euteleostomi</taxon>
        <taxon>Actinopterygii</taxon>
        <taxon>Neopterygii</taxon>
        <taxon>Teleostei</taxon>
        <taxon>Neoteleostei</taxon>
        <taxon>Acanthomorphata</taxon>
        <taxon>Eupercaria</taxon>
        <taxon>Tetraodontiformes</taxon>
        <taxon>Tetradontoidea</taxon>
        <taxon>Tetraodontidae</taxon>
        <taxon>Takifugu</taxon>
    </lineage>
</organism>
<reference evidence="1 2" key="1">
    <citation type="submission" date="2019-04" db="EMBL/GenBank/DDBJ databases">
        <title>Chromosome genome assembly for Takifugu flavidus.</title>
        <authorList>
            <person name="Xiao S."/>
        </authorList>
    </citation>
    <scope>NUCLEOTIDE SEQUENCE [LARGE SCALE GENOMIC DNA]</scope>
    <source>
        <strain evidence="1">HTHZ2018</strain>
        <tissue evidence="1">Muscle</tissue>
    </source>
</reference>
<dbReference type="Proteomes" id="UP000324091">
    <property type="component" value="Chromosome 9"/>
</dbReference>
<proteinExistence type="predicted"/>
<evidence type="ECO:0000313" key="2">
    <source>
        <dbReference type="Proteomes" id="UP000324091"/>
    </source>
</evidence>